<dbReference type="Pfam" id="PF00089">
    <property type="entry name" value="Trypsin"/>
    <property type="match status" value="1"/>
</dbReference>
<keyword evidence="2" id="KW-0964">Secreted</keyword>
<evidence type="ECO:0000256" key="1">
    <source>
        <dbReference type="ARBA" id="ARBA00004613"/>
    </source>
</evidence>
<evidence type="ECO:0000259" key="7">
    <source>
        <dbReference type="PROSITE" id="PS50240"/>
    </source>
</evidence>
<gene>
    <name evidence="8" type="ORF">LPJ53_005835</name>
</gene>
<evidence type="ECO:0000313" key="9">
    <source>
        <dbReference type="Proteomes" id="UP001149813"/>
    </source>
</evidence>
<protein>
    <recommendedName>
        <fullName evidence="7">Peptidase S1 domain-containing protein</fullName>
    </recommendedName>
</protein>
<accession>A0A9W7XWM3</accession>
<dbReference type="Gene3D" id="2.40.10.10">
    <property type="entry name" value="Trypsin-like serine proteases"/>
    <property type="match status" value="1"/>
</dbReference>
<dbReference type="PANTHER" id="PTHR24264">
    <property type="entry name" value="TRYPSIN-RELATED"/>
    <property type="match status" value="1"/>
</dbReference>
<evidence type="ECO:0000256" key="4">
    <source>
        <dbReference type="ARBA" id="ARBA00022801"/>
    </source>
</evidence>
<evidence type="ECO:0000313" key="8">
    <source>
        <dbReference type="EMBL" id="KAJ1719400.1"/>
    </source>
</evidence>
<dbReference type="OrthoDB" id="6380398at2759"/>
<keyword evidence="6" id="KW-0732">Signal</keyword>
<dbReference type="GO" id="GO:0005615">
    <property type="term" value="C:extracellular space"/>
    <property type="evidence" value="ECO:0007669"/>
    <property type="project" value="TreeGrafter"/>
</dbReference>
<proteinExistence type="predicted"/>
<dbReference type="CDD" id="cd00190">
    <property type="entry name" value="Tryp_SPc"/>
    <property type="match status" value="1"/>
</dbReference>
<dbReference type="SMART" id="SM00020">
    <property type="entry name" value="Tryp_SPc"/>
    <property type="match status" value="1"/>
</dbReference>
<feature type="domain" description="Peptidase S1" evidence="7">
    <location>
        <begin position="30"/>
        <end position="272"/>
    </location>
</feature>
<dbReference type="EMBL" id="JANBOJ010000407">
    <property type="protein sequence ID" value="KAJ1719400.1"/>
    <property type="molecule type" value="Genomic_DNA"/>
</dbReference>
<keyword evidence="3" id="KW-0645">Protease</keyword>
<dbReference type="PANTHER" id="PTHR24264:SF65">
    <property type="entry name" value="SRCR DOMAIN-CONTAINING PROTEIN"/>
    <property type="match status" value="1"/>
</dbReference>
<dbReference type="PROSITE" id="PS00134">
    <property type="entry name" value="TRYPSIN_HIS"/>
    <property type="match status" value="1"/>
</dbReference>
<feature type="chain" id="PRO_5040860723" description="Peptidase S1 domain-containing protein" evidence="6">
    <location>
        <begin position="20"/>
        <end position="334"/>
    </location>
</feature>
<dbReference type="SUPFAM" id="SSF50494">
    <property type="entry name" value="Trypsin-like serine proteases"/>
    <property type="match status" value="1"/>
</dbReference>
<keyword evidence="4" id="KW-0378">Hydrolase</keyword>
<evidence type="ECO:0000256" key="6">
    <source>
        <dbReference type="SAM" id="SignalP"/>
    </source>
</evidence>
<dbReference type="InterPro" id="IPR009003">
    <property type="entry name" value="Peptidase_S1_PA"/>
</dbReference>
<organism evidence="8 9">
    <name type="scientific">Coemansia erecta</name>
    <dbReference type="NCBI Taxonomy" id="147472"/>
    <lineage>
        <taxon>Eukaryota</taxon>
        <taxon>Fungi</taxon>
        <taxon>Fungi incertae sedis</taxon>
        <taxon>Zoopagomycota</taxon>
        <taxon>Kickxellomycotina</taxon>
        <taxon>Kickxellomycetes</taxon>
        <taxon>Kickxellales</taxon>
        <taxon>Kickxellaceae</taxon>
        <taxon>Coemansia</taxon>
    </lineage>
</organism>
<comment type="subcellular location">
    <subcellularLocation>
        <location evidence="1">Secreted</location>
    </subcellularLocation>
</comment>
<keyword evidence="9" id="KW-1185">Reference proteome</keyword>
<reference evidence="8" key="1">
    <citation type="submission" date="2022-07" db="EMBL/GenBank/DDBJ databases">
        <title>Phylogenomic reconstructions and comparative analyses of Kickxellomycotina fungi.</title>
        <authorList>
            <person name="Reynolds N.K."/>
            <person name="Stajich J.E."/>
            <person name="Barry K."/>
            <person name="Grigoriev I.V."/>
            <person name="Crous P."/>
            <person name="Smith M.E."/>
        </authorList>
    </citation>
    <scope>NUCLEOTIDE SEQUENCE</scope>
    <source>
        <strain evidence="8">NBRC 32514</strain>
    </source>
</reference>
<evidence type="ECO:0000256" key="3">
    <source>
        <dbReference type="ARBA" id="ARBA00022670"/>
    </source>
</evidence>
<dbReference type="InterPro" id="IPR043504">
    <property type="entry name" value="Peptidase_S1_PA_chymotrypsin"/>
</dbReference>
<feature type="signal peptide" evidence="6">
    <location>
        <begin position="1"/>
        <end position="19"/>
    </location>
</feature>
<dbReference type="InterPro" id="IPR050127">
    <property type="entry name" value="Serine_Proteases_S1"/>
</dbReference>
<dbReference type="InterPro" id="IPR018114">
    <property type="entry name" value="TRYPSIN_HIS"/>
</dbReference>
<comment type="caution">
    <text evidence="8">The sequence shown here is derived from an EMBL/GenBank/DDBJ whole genome shotgun (WGS) entry which is preliminary data.</text>
</comment>
<dbReference type="PROSITE" id="PS50240">
    <property type="entry name" value="TRYPSIN_DOM"/>
    <property type="match status" value="1"/>
</dbReference>
<dbReference type="InterPro" id="IPR001254">
    <property type="entry name" value="Trypsin_dom"/>
</dbReference>
<evidence type="ECO:0000256" key="2">
    <source>
        <dbReference type="ARBA" id="ARBA00022525"/>
    </source>
</evidence>
<dbReference type="PRINTS" id="PR00722">
    <property type="entry name" value="CHYMOTRYPSIN"/>
</dbReference>
<dbReference type="GO" id="GO:0006508">
    <property type="term" value="P:proteolysis"/>
    <property type="evidence" value="ECO:0007669"/>
    <property type="project" value="UniProtKB-KW"/>
</dbReference>
<dbReference type="AlphaFoldDB" id="A0A9W7XWM3"/>
<dbReference type="InterPro" id="IPR001314">
    <property type="entry name" value="Peptidase_S1A"/>
</dbReference>
<dbReference type="GO" id="GO:0004252">
    <property type="term" value="F:serine-type endopeptidase activity"/>
    <property type="evidence" value="ECO:0007669"/>
    <property type="project" value="InterPro"/>
</dbReference>
<evidence type="ECO:0000256" key="5">
    <source>
        <dbReference type="SAM" id="MobiDB-lite"/>
    </source>
</evidence>
<name>A0A9W7XWM3_9FUNG</name>
<feature type="region of interest" description="Disordered" evidence="5">
    <location>
        <begin position="281"/>
        <end position="309"/>
    </location>
</feature>
<dbReference type="Proteomes" id="UP001149813">
    <property type="component" value="Unassembled WGS sequence"/>
</dbReference>
<sequence length="334" mass="33966">MRITAALALMGGLAGLAHGRVGLMSLNKRIVGGTAVAEGQNQYAVHLTIKSATTEYLCGGTLLDNNLVVTAAHCMVDADTNAIYEPSQVTVCYGSVSVAKMACTGARNITVNSQYNPETYINDIALIQITALTKNYATLPIYTGSLPEDTVLTTMGWGRTSDTSLTLPDNLQSVDIEVGDAGTCKKADGSYSSANGPEICSVNALTPGKDSCSGDSGSPTVISVDGVVYLAGLTSTGVDLQHPEEATCATADGIAFYTHVNYYIAFITGVTGQPASRYYAKGSGTSSGSEDDGDDDGSKSSAASPGLRAPSVGRLAATTGLAAVAVAAAAAAGF</sequence>